<feature type="compositionally biased region" description="Low complexity" evidence="1">
    <location>
        <begin position="144"/>
        <end position="163"/>
    </location>
</feature>
<evidence type="ECO:0000313" key="3">
    <source>
        <dbReference type="Proteomes" id="UP000743370"/>
    </source>
</evidence>
<proteinExistence type="predicted"/>
<gene>
    <name evidence="2" type="ORF">HKW66_Vig0112670</name>
</gene>
<name>A0A8T0L2W9_PHAAN</name>
<accession>A0A8T0L2W9</accession>
<organism evidence="2 3">
    <name type="scientific">Phaseolus angularis</name>
    <name type="common">Azuki bean</name>
    <name type="synonym">Vigna angularis</name>
    <dbReference type="NCBI Taxonomy" id="3914"/>
    <lineage>
        <taxon>Eukaryota</taxon>
        <taxon>Viridiplantae</taxon>
        <taxon>Streptophyta</taxon>
        <taxon>Embryophyta</taxon>
        <taxon>Tracheophyta</taxon>
        <taxon>Spermatophyta</taxon>
        <taxon>Magnoliopsida</taxon>
        <taxon>eudicotyledons</taxon>
        <taxon>Gunneridae</taxon>
        <taxon>Pentapetalae</taxon>
        <taxon>rosids</taxon>
        <taxon>fabids</taxon>
        <taxon>Fabales</taxon>
        <taxon>Fabaceae</taxon>
        <taxon>Papilionoideae</taxon>
        <taxon>50 kb inversion clade</taxon>
        <taxon>NPAAA clade</taxon>
        <taxon>indigoferoid/millettioid clade</taxon>
        <taxon>Phaseoleae</taxon>
        <taxon>Vigna</taxon>
    </lineage>
</organism>
<reference evidence="2 3" key="1">
    <citation type="submission" date="2020-05" db="EMBL/GenBank/DDBJ databases">
        <title>Vigna angularis (adzuki bean) Var. LongXiaoDou No. 4 denovo assembly.</title>
        <authorList>
            <person name="Xiang H."/>
        </authorList>
    </citation>
    <scope>NUCLEOTIDE SEQUENCE [LARGE SCALE GENOMIC DNA]</scope>
    <source>
        <tissue evidence="2">Leaf</tissue>
    </source>
</reference>
<evidence type="ECO:0000313" key="2">
    <source>
        <dbReference type="EMBL" id="KAG2404345.1"/>
    </source>
</evidence>
<sequence>MESNESRVHLMESASEKQEIPEPLLQTLNSEDSRMHYEQSETSIGLCKFRSCKCKCVSVLVEERKLRYMKTSTGSVEEMKNTVLDEEDESQQAQQAQQARRQQVGPRVQVDLNQNMEYIPKEPTYQEYRDPTPPSPPPSVDEYSPGQTQSVSSVPSGGTSSSRGSKRKEPMVDVIDAQFDKLTTSLDGFTNVPNSTNVHFDVISGAAVRQVTAMEDRNQILCRSSTYTYTEGDIYEMLSAMNIADENLLDQCYDFLCSNPTCTKRLMGLPPHKRWNKLCKMISGGEC</sequence>
<feature type="compositionally biased region" description="Basic and acidic residues" evidence="1">
    <location>
        <begin position="1"/>
        <end position="20"/>
    </location>
</feature>
<dbReference type="EMBL" id="JABFOF010000002">
    <property type="protein sequence ID" value="KAG2404345.1"/>
    <property type="molecule type" value="Genomic_DNA"/>
</dbReference>
<feature type="compositionally biased region" description="Low complexity" evidence="1">
    <location>
        <begin position="91"/>
        <end position="110"/>
    </location>
</feature>
<feature type="region of interest" description="Disordered" evidence="1">
    <location>
        <begin position="85"/>
        <end position="171"/>
    </location>
</feature>
<dbReference type="Proteomes" id="UP000743370">
    <property type="component" value="Unassembled WGS sequence"/>
</dbReference>
<feature type="region of interest" description="Disordered" evidence="1">
    <location>
        <begin position="1"/>
        <end position="23"/>
    </location>
</feature>
<comment type="caution">
    <text evidence="2">The sequence shown here is derived from an EMBL/GenBank/DDBJ whole genome shotgun (WGS) entry which is preliminary data.</text>
</comment>
<evidence type="ECO:0000256" key="1">
    <source>
        <dbReference type="SAM" id="MobiDB-lite"/>
    </source>
</evidence>
<protein>
    <submittedName>
        <fullName evidence="2">Uncharacterized protein</fullName>
    </submittedName>
</protein>
<dbReference type="AlphaFoldDB" id="A0A8T0L2W9"/>